<feature type="transmembrane region" description="Helical" evidence="1">
    <location>
        <begin position="405"/>
        <end position="427"/>
    </location>
</feature>
<name>A0AAP0CAQ5_9ASTR</name>
<feature type="transmembrane region" description="Helical" evidence="1">
    <location>
        <begin position="254"/>
        <end position="275"/>
    </location>
</feature>
<dbReference type="PANTHER" id="PTHR36318:SF3">
    <property type="entry name" value="OS06G0581300 PROTEIN"/>
    <property type="match status" value="1"/>
</dbReference>
<feature type="transmembrane region" description="Helical" evidence="1">
    <location>
        <begin position="282"/>
        <end position="305"/>
    </location>
</feature>
<dbReference type="PANTHER" id="PTHR36318">
    <property type="entry name" value="OS06G0581300 PROTEIN"/>
    <property type="match status" value="1"/>
</dbReference>
<evidence type="ECO:0000256" key="1">
    <source>
        <dbReference type="SAM" id="Phobius"/>
    </source>
</evidence>
<keyword evidence="1" id="KW-0472">Membrane</keyword>
<gene>
    <name evidence="2" type="ORF">SSX86_031013</name>
</gene>
<dbReference type="Proteomes" id="UP001408789">
    <property type="component" value="Unassembled WGS sequence"/>
</dbReference>
<feature type="transmembrane region" description="Helical" evidence="1">
    <location>
        <begin position="132"/>
        <end position="152"/>
    </location>
</feature>
<feature type="transmembrane region" description="Helical" evidence="1">
    <location>
        <begin position="72"/>
        <end position="95"/>
    </location>
</feature>
<dbReference type="EMBL" id="JBCNJP010003804">
    <property type="protein sequence ID" value="KAK9050017.1"/>
    <property type="molecule type" value="Genomic_DNA"/>
</dbReference>
<evidence type="ECO:0000313" key="2">
    <source>
        <dbReference type="EMBL" id="KAK9050017.1"/>
    </source>
</evidence>
<feature type="transmembrane region" description="Helical" evidence="1">
    <location>
        <begin position="14"/>
        <end position="33"/>
    </location>
</feature>
<feature type="transmembrane region" description="Helical" evidence="1">
    <location>
        <begin position="346"/>
        <end position="365"/>
    </location>
</feature>
<dbReference type="InterPro" id="IPR009943">
    <property type="entry name" value="DUF1475"/>
</dbReference>
<evidence type="ECO:0000313" key="3">
    <source>
        <dbReference type="Proteomes" id="UP001408789"/>
    </source>
</evidence>
<organism evidence="2 3">
    <name type="scientific">Deinandra increscens subsp. villosa</name>
    <dbReference type="NCBI Taxonomy" id="3103831"/>
    <lineage>
        <taxon>Eukaryota</taxon>
        <taxon>Viridiplantae</taxon>
        <taxon>Streptophyta</taxon>
        <taxon>Embryophyta</taxon>
        <taxon>Tracheophyta</taxon>
        <taxon>Spermatophyta</taxon>
        <taxon>Magnoliopsida</taxon>
        <taxon>eudicotyledons</taxon>
        <taxon>Gunneridae</taxon>
        <taxon>Pentapetalae</taxon>
        <taxon>asterids</taxon>
        <taxon>campanulids</taxon>
        <taxon>Asterales</taxon>
        <taxon>Asteraceae</taxon>
        <taxon>Asteroideae</taxon>
        <taxon>Heliantheae alliance</taxon>
        <taxon>Madieae</taxon>
        <taxon>Madiinae</taxon>
        <taxon>Deinandra</taxon>
    </lineage>
</organism>
<dbReference type="AlphaFoldDB" id="A0AAP0CAQ5"/>
<feature type="transmembrane region" description="Helical" evidence="1">
    <location>
        <begin position="45"/>
        <end position="66"/>
    </location>
</feature>
<feature type="transmembrane region" description="Helical" evidence="1">
    <location>
        <begin position="164"/>
        <end position="187"/>
    </location>
</feature>
<keyword evidence="1" id="KW-1133">Transmembrane helix</keyword>
<proteinExistence type="predicted"/>
<keyword evidence="1" id="KW-0812">Transmembrane</keyword>
<keyword evidence="3" id="KW-1185">Reference proteome</keyword>
<dbReference type="Pfam" id="PF07343">
    <property type="entry name" value="DUF1475"/>
    <property type="match status" value="2"/>
</dbReference>
<accession>A0AAP0CAQ5</accession>
<feature type="transmembrane region" description="Helical" evidence="1">
    <location>
        <begin position="377"/>
        <end position="399"/>
    </location>
</feature>
<feature type="transmembrane region" description="Helical" evidence="1">
    <location>
        <begin position="194"/>
        <end position="217"/>
    </location>
</feature>
<protein>
    <submittedName>
        <fullName evidence="2">Uncharacterized protein</fullName>
    </submittedName>
</protein>
<comment type="caution">
    <text evidence="2">The sequence shown here is derived from an EMBL/GenBank/DDBJ whole genome shotgun (WGS) entry which is preliminary data.</text>
</comment>
<reference evidence="2 3" key="1">
    <citation type="submission" date="2024-04" db="EMBL/GenBank/DDBJ databases">
        <title>The reference genome of an endangered Asteraceae, Deinandra increscens subsp. villosa, native to the Central Coast of California.</title>
        <authorList>
            <person name="Guilliams M."/>
            <person name="Hasenstab-Lehman K."/>
            <person name="Meyer R."/>
            <person name="Mcevoy S."/>
        </authorList>
    </citation>
    <scope>NUCLEOTIDE SEQUENCE [LARGE SCALE GENOMIC DNA]</scope>
    <source>
        <tissue evidence="2">Leaf</tissue>
    </source>
</reference>
<sequence>MAAMVTASVAVRTLAVVFGCVGIFAFAYVFAVDRYSSCFEAHNRWLMALNVDFYINVAVIVAWVIYKESSWIIASVVTVLLAVFGSIATCGYILMQLFKLSPEESSKDLFYFLLVKHHKEDVTRQGRGASVVTARVTFSVVGCLMLGTFVYLLIVDGSPFRAKVFTPCMIGTLTDFYANIAVLSMWIAYKESSWINAFIWILLLVCFGSVTTCAYLVRQTFYLSHQQHISLIIFNSRNRDLLSSEPLLIAQGSVWLMALNVDFYINVAVIAAWVIYKESSWIIASVVTVLLAVFGSIATCGYILMQLFKLSPEESSKDLFYFLLVKHHKEDVTRQGRGASVVTARVTFSVVGCLMLGTFVYLLIVDGSPFRAKVFTPCMIGTLTDFYANIAVLSMWIAYKESSWINAFIWILLLVCFGSVTTCAYLVRQTFYLSHQQHISLIIFNSRNRDLLSSEPLLIAQGSV</sequence>